<reference evidence="4 5" key="1">
    <citation type="submission" date="2023-11" db="EMBL/GenBank/DDBJ databases">
        <title>A Novel Polar Bacteriovorax (B. antarcticus) Isolated from the Biocrust in Antarctica.</title>
        <authorList>
            <person name="Mun W."/>
            <person name="Choi S.Y."/>
            <person name="Mitchell R.J."/>
        </authorList>
    </citation>
    <scope>NUCLEOTIDE SEQUENCE [LARGE SCALE GENOMIC DNA]</scope>
    <source>
        <strain evidence="4 5">PP10</strain>
    </source>
</reference>
<evidence type="ECO:0000259" key="3">
    <source>
        <dbReference type="Pfam" id="PF03358"/>
    </source>
</evidence>
<protein>
    <submittedName>
        <fullName evidence="4">Flavodoxin family protein</fullName>
    </submittedName>
</protein>
<dbReference type="RefSeq" id="WP_323577783.1">
    <property type="nucleotide sequence ID" value="NZ_JAYGJQ010000002.1"/>
</dbReference>
<feature type="domain" description="NADPH-dependent FMN reductase-like" evidence="3">
    <location>
        <begin position="99"/>
        <end position="233"/>
    </location>
</feature>
<dbReference type="InterPro" id="IPR029039">
    <property type="entry name" value="Flavoprotein-like_sf"/>
</dbReference>
<evidence type="ECO:0000313" key="4">
    <source>
        <dbReference type="EMBL" id="MEA9357672.1"/>
    </source>
</evidence>
<comment type="caution">
    <text evidence="4">The sequence shown here is derived from an EMBL/GenBank/DDBJ whole genome shotgun (WGS) entry which is preliminary data.</text>
</comment>
<keyword evidence="2" id="KW-0288">FMN</keyword>
<dbReference type="PANTHER" id="PTHR43278:SF4">
    <property type="entry name" value="NAD(P)H-DEPENDENT FMN-CONTAINING OXIDOREDUCTASE YWQN-RELATED"/>
    <property type="match status" value="1"/>
</dbReference>
<name>A0ABU5VXJ1_9BACT</name>
<organism evidence="4 5">
    <name type="scientific">Bacteriovorax antarcticus</name>
    <dbReference type="NCBI Taxonomy" id="3088717"/>
    <lineage>
        <taxon>Bacteria</taxon>
        <taxon>Pseudomonadati</taxon>
        <taxon>Bdellovibrionota</taxon>
        <taxon>Bacteriovoracia</taxon>
        <taxon>Bacteriovoracales</taxon>
        <taxon>Bacteriovoracaceae</taxon>
        <taxon>Bacteriovorax</taxon>
    </lineage>
</organism>
<dbReference type="Proteomes" id="UP001302274">
    <property type="component" value="Unassembled WGS sequence"/>
</dbReference>
<dbReference type="PANTHER" id="PTHR43278">
    <property type="entry name" value="NAD(P)H-DEPENDENT FMN-CONTAINING OXIDOREDUCTASE YWQN-RELATED"/>
    <property type="match status" value="1"/>
</dbReference>
<evidence type="ECO:0000256" key="1">
    <source>
        <dbReference type="ARBA" id="ARBA00022630"/>
    </source>
</evidence>
<accession>A0ABU5VXJ1</accession>
<dbReference type="InterPro" id="IPR051796">
    <property type="entry name" value="ISF_SsuE-like"/>
</dbReference>
<gene>
    <name evidence="4" type="ORF">SHI21_15690</name>
</gene>
<dbReference type="EMBL" id="JAYGJQ010000002">
    <property type="protein sequence ID" value="MEA9357672.1"/>
    <property type="molecule type" value="Genomic_DNA"/>
</dbReference>
<keyword evidence="5" id="KW-1185">Reference proteome</keyword>
<evidence type="ECO:0000313" key="5">
    <source>
        <dbReference type="Proteomes" id="UP001302274"/>
    </source>
</evidence>
<dbReference type="SUPFAM" id="SSF52218">
    <property type="entry name" value="Flavoproteins"/>
    <property type="match status" value="1"/>
</dbReference>
<dbReference type="Pfam" id="PF03358">
    <property type="entry name" value="FMN_red"/>
    <property type="match status" value="1"/>
</dbReference>
<proteinExistence type="predicted"/>
<dbReference type="InterPro" id="IPR005025">
    <property type="entry name" value="FMN_Rdtase-like_dom"/>
</dbReference>
<sequence>MFGNIKIRKGQPDHRLSKEIFFTEFKKSFYDPRFRVMDTEIERLADIAFENYNEGRKAPITTKAGPQFSDPNYDLSVEWLDTRNRLMEAAVLHARSPSKILIINASPRNEHTCPSEMSKSYRMLTHAQEVIEAAGVDFEILDLSNMTSEYRKIIHPCKGCVSTAMPLCHWPCSCYPNHALDQTHDWMADIYKMWVEAHGILVISPVHWYQVPTSFKSMMDRMVCADGGNTDPTKTHGKDPELAKKLEMKGWDYPKHLAGRAFSVVVHGDSTGVQDVRRTLIDWMTDLQLIQAGAGASSYIGYYGTYAESHEELDKRPDFLIEVETAALSLVKQIEMNRSARYVQPDVGLEHPMQK</sequence>
<dbReference type="Gene3D" id="3.40.50.360">
    <property type="match status" value="1"/>
</dbReference>
<evidence type="ECO:0000256" key="2">
    <source>
        <dbReference type="ARBA" id="ARBA00022643"/>
    </source>
</evidence>
<keyword evidence="1" id="KW-0285">Flavoprotein</keyword>